<feature type="domain" description="Histidine kinase" evidence="8">
    <location>
        <begin position="287"/>
        <end position="509"/>
    </location>
</feature>
<dbReference type="RefSeq" id="WP_015205468.1">
    <property type="nucleotide sequence ID" value="NC_019753.1"/>
</dbReference>
<dbReference type="InterPro" id="IPR003594">
    <property type="entry name" value="HATPase_dom"/>
</dbReference>
<dbReference type="STRING" id="1173022.Cri9333_4597"/>
<dbReference type="GO" id="GO:0000155">
    <property type="term" value="F:phosphorelay sensor kinase activity"/>
    <property type="evidence" value="ECO:0007669"/>
    <property type="project" value="InterPro"/>
</dbReference>
<dbReference type="EMBL" id="CP003620">
    <property type="protein sequence ID" value="AFZ15377.1"/>
    <property type="molecule type" value="Genomic_DNA"/>
</dbReference>
<feature type="domain" description="Response regulatory" evidence="9">
    <location>
        <begin position="7"/>
        <end position="126"/>
    </location>
</feature>
<dbReference type="PANTHER" id="PTHR43547">
    <property type="entry name" value="TWO-COMPONENT HISTIDINE KINASE"/>
    <property type="match status" value="1"/>
</dbReference>
<dbReference type="HOGENOM" id="CLU_000445_114_72_3"/>
<dbReference type="Gene3D" id="3.30.565.10">
    <property type="entry name" value="Histidine kinase-like ATPase, C-terminal domain"/>
    <property type="match status" value="1"/>
</dbReference>
<dbReference type="eggNOG" id="COG0784">
    <property type="taxonomic scope" value="Bacteria"/>
</dbReference>
<name>K9W6I7_9CYAN</name>
<dbReference type="InterPro" id="IPR004358">
    <property type="entry name" value="Sig_transdc_His_kin-like_C"/>
</dbReference>
<dbReference type="NCBIfam" id="TIGR00229">
    <property type="entry name" value="sensory_box"/>
    <property type="match status" value="1"/>
</dbReference>
<evidence type="ECO:0000256" key="5">
    <source>
        <dbReference type="ARBA" id="ARBA00022777"/>
    </source>
</evidence>
<proteinExistence type="predicted"/>
<organism evidence="10 11">
    <name type="scientific">Crinalium epipsammum PCC 9333</name>
    <dbReference type="NCBI Taxonomy" id="1173022"/>
    <lineage>
        <taxon>Bacteria</taxon>
        <taxon>Bacillati</taxon>
        <taxon>Cyanobacteriota</taxon>
        <taxon>Cyanophyceae</taxon>
        <taxon>Gomontiellales</taxon>
        <taxon>Gomontiellaceae</taxon>
        <taxon>Crinalium</taxon>
    </lineage>
</organism>
<dbReference type="Pfam" id="PF02518">
    <property type="entry name" value="HATPase_c"/>
    <property type="match status" value="1"/>
</dbReference>
<evidence type="ECO:0000256" key="7">
    <source>
        <dbReference type="PROSITE-ProRule" id="PRU00169"/>
    </source>
</evidence>
<evidence type="ECO:0000313" key="10">
    <source>
        <dbReference type="EMBL" id="AFZ15377.1"/>
    </source>
</evidence>
<feature type="modified residue" description="4-aspartylphosphate" evidence="7">
    <location>
        <position position="59"/>
    </location>
</feature>
<dbReference type="PROSITE" id="PS50110">
    <property type="entry name" value="RESPONSE_REGULATORY"/>
    <property type="match status" value="1"/>
</dbReference>
<evidence type="ECO:0000259" key="9">
    <source>
        <dbReference type="PROSITE" id="PS50110"/>
    </source>
</evidence>
<evidence type="ECO:0000256" key="6">
    <source>
        <dbReference type="ARBA" id="ARBA00023012"/>
    </source>
</evidence>
<dbReference type="InterPro" id="IPR036890">
    <property type="entry name" value="HATPase_C_sf"/>
</dbReference>
<evidence type="ECO:0000256" key="4">
    <source>
        <dbReference type="ARBA" id="ARBA00022679"/>
    </source>
</evidence>
<dbReference type="CDD" id="cd00082">
    <property type="entry name" value="HisKA"/>
    <property type="match status" value="1"/>
</dbReference>
<protein>
    <recommendedName>
        <fullName evidence="2">histidine kinase</fullName>
        <ecNumber evidence="2">2.7.13.3</ecNumber>
    </recommendedName>
</protein>
<dbReference type="FunFam" id="3.30.565.10:FF:000006">
    <property type="entry name" value="Sensor histidine kinase WalK"/>
    <property type="match status" value="1"/>
</dbReference>
<dbReference type="PANTHER" id="PTHR43547:SF2">
    <property type="entry name" value="HYBRID SIGNAL TRANSDUCTION HISTIDINE KINASE C"/>
    <property type="match status" value="1"/>
</dbReference>
<dbReference type="Gene3D" id="3.30.450.20">
    <property type="entry name" value="PAS domain"/>
    <property type="match status" value="1"/>
</dbReference>
<dbReference type="Pfam" id="PF00072">
    <property type="entry name" value="Response_reg"/>
    <property type="match status" value="1"/>
</dbReference>
<dbReference type="PATRIC" id="fig|1173022.3.peg.4965"/>
<dbReference type="SMART" id="SM00388">
    <property type="entry name" value="HisKA"/>
    <property type="match status" value="1"/>
</dbReference>
<dbReference type="InterPro" id="IPR011006">
    <property type="entry name" value="CheY-like_superfamily"/>
</dbReference>
<evidence type="ECO:0000256" key="3">
    <source>
        <dbReference type="ARBA" id="ARBA00022553"/>
    </source>
</evidence>
<dbReference type="SMART" id="SM00387">
    <property type="entry name" value="HATPase_c"/>
    <property type="match status" value="1"/>
</dbReference>
<dbReference type="PROSITE" id="PS50109">
    <property type="entry name" value="HIS_KIN"/>
    <property type="match status" value="1"/>
</dbReference>
<accession>K9W6I7</accession>
<evidence type="ECO:0000259" key="8">
    <source>
        <dbReference type="PROSITE" id="PS50109"/>
    </source>
</evidence>
<dbReference type="Gene3D" id="3.40.50.2300">
    <property type="match status" value="1"/>
</dbReference>
<dbReference type="CDD" id="cd00075">
    <property type="entry name" value="HATPase"/>
    <property type="match status" value="1"/>
</dbReference>
<dbReference type="Proteomes" id="UP000010472">
    <property type="component" value="Chromosome"/>
</dbReference>
<dbReference type="InterPro" id="IPR036097">
    <property type="entry name" value="HisK_dim/P_sf"/>
</dbReference>
<dbReference type="PRINTS" id="PR00344">
    <property type="entry name" value="BCTRLSENSOR"/>
</dbReference>
<dbReference type="EC" id="2.7.13.3" evidence="2"/>
<dbReference type="KEGG" id="cep:Cri9333_4597"/>
<dbReference type="SUPFAM" id="SSF55785">
    <property type="entry name" value="PYP-like sensor domain (PAS domain)"/>
    <property type="match status" value="1"/>
</dbReference>
<evidence type="ECO:0000256" key="1">
    <source>
        <dbReference type="ARBA" id="ARBA00000085"/>
    </source>
</evidence>
<dbReference type="SUPFAM" id="SSF47384">
    <property type="entry name" value="Homodimeric domain of signal transducing histidine kinase"/>
    <property type="match status" value="1"/>
</dbReference>
<dbReference type="SUPFAM" id="SSF55874">
    <property type="entry name" value="ATPase domain of HSP90 chaperone/DNA topoisomerase II/histidine kinase"/>
    <property type="match status" value="1"/>
</dbReference>
<sequence length="509" mass="57482">MRENKQTILIIDDCLEDRETYRRYLLQDSKYSYKIVEEEYGENGLELCSLIKPDVILLDFLLPDIDGLEFLNELKAKGDSSDVPVVMLTGQGNEAIAVQVMKSGASDYLVKGEMTPESLRLAIHNVVEQTRLRKQLAYSEHRFQTSVENLLDCFGIYTSVRDSSGKIIDFLVEYVNAAACAIHGMTKEGQVGKNLLELLPYHHQLFDQYCQVVETGKSLVTEISVDADFFNQKYLPRSLEIQATKLNDGFVASWRDITDRKIAESEISKSLAKEKELNELKSRFISIASHELRNPLTTIMSASELLEYYSQDSHNDQKTSYIHLIRSSVNQMTELLDDVLMLAKSEAGKLLCTPQSFDLFNFCQELIEEMQFNASNHHTINFINDSAELGGLIGSFIVYMDDKLLRHIFINLISNGIKYSPQGSVVDLHLKIEDEFVVFQVKDSGIGIPPEDIIKLFESFHRARNVGNIPGTGLGLVIVKNYVELHGGTIDVESEVGKGTKFLVKLPLR</sequence>
<dbReference type="InterPro" id="IPR005467">
    <property type="entry name" value="His_kinase_dom"/>
</dbReference>
<keyword evidence="4" id="KW-0808">Transferase</keyword>
<dbReference type="SMART" id="SM00448">
    <property type="entry name" value="REC"/>
    <property type="match status" value="1"/>
</dbReference>
<keyword evidence="5 10" id="KW-0418">Kinase</keyword>
<dbReference type="OrthoDB" id="437650at2"/>
<evidence type="ECO:0000256" key="2">
    <source>
        <dbReference type="ARBA" id="ARBA00012438"/>
    </source>
</evidence>
<keyword evidence="3 7" id="KW-0597">Phosphoprotein</keyword>
<dbReference type="Pfam" id="PF00512">
    <property type="entry name" value="HisKA"/>
    <property type="match status" value="1"/>
</dbReference>
<dbReference type="Gene3D" id="1.10.287.130">
    <property type="match status" value="1"/>
</dbReference>
<reference evidence="10 11" key="1">
    <citation type="submission" date="2012-06" db="EMBL/GenBank/DDBJ databases">
        <title>Finished chromosome of genome of Crinalium epipsammum PCC 9333.</title>
        <authorList>
            <consortium name="US DOE Joint Genome Institute"/>
            <person name="Gugger M."/>
            <person name="Coursin T."/>
            <person name="Rippka R."/>
            <person name="Tandeau De Marsac N."/>
            <person name="Huntemann M."/>
            <person name="Wei C.-L."/>
            <person name="Han J."/>
            <person name="Detter J.C."/>
            <person name="Han C."/>
            <person name="Tapia R."/>
            <person name="Davenport K."/>
            <person name="Daligault H."/>
            <person name="Erkkila T."/>
            <person name="Gu W."/>
            <person name="Munk A.C.C."/>
            <person name="Teshima H."/>
            <person name="Xu Y."/>
            <person name="Chain P."/>
            <person name="Chen A."/>
            <person name="Krypides N."/>
            <person name="Mavromatis K."/>
            <person name="Markowitz V."/>
            <person name="Szeto E."/>
            <person name="Ivanova N."/>
            <person name="Mikhailova N."/>
            <person name="Ovchinnikova G."/>
            <person name="Pagani I."/>
            <person name="Pati A."/>
            <person name="Goodwin L."/>
            <person name="Peters L."/>
            <person name="Pitluck S."/>
            <person name="Woyke T."/>
            <person name="Kerfeld C."/>
        </authorList>
    </citation>
    <scope>NUCLEOTIDE SEQUENCE [LARGE SCALE GENOMIC DNA]</scope>
    <source>
        <strain evidence="10 11">PCC 9333</strain>
    </source>
</reference>
<dbReference type="InterPro" id="IPR035965">
    <property type="entry name" value="PAS-like_dom_sf"/>
</dbReference>
<keyword evidence="6" id="KW-0902">Two-component regulatory system</keyword>
<dbReference type="InterPro" id="IPR003661">
    <property type="entry name" value="HisK_dim/P_dom"/>
</dbReference>
<dbReference type="AlphaFoldDB" id="K9W6I7"/>
<keyword evidence="11" id="KW-1185">Reference proteome</keyword>
<evidence type="ECO:0000313" key="11">
    <source>
        <dbReference type="Proteomes" id="UP000010472"/>
    </source>
</evidence>
<dbReference type="eggNOG" id="COG2205">
    <property type="taxonomic scope" value="Bacteria"/>
</dbReference>
<dbReference type="InterPro" id="IPR000014">
    <property type="entry name" value="PAS"/>
</dbReference>
<dbReference type="InterPro" id="IPR001789">
    <property type="entry name" value="Sig_transdc_resp-reg_receiver"/>
</dbReference>
<dbReference type="SUPFAM" id="SSF52172">
    <property type="entry name" value="CheY-like"/>
    <property type="match status" value="1"/>
</dbReference>
<comment type="catalytic activity">
    <reaction evidence="1">
        <text>ATP + protein L-histidine = ADP + protein N-phospho-L-histidine.</text>
        <dbReference type="EC" id="2.7.13.3"/>
    </reaction>
</comment>
<dbReference type="CDD" id="cd00156">
    <property type="entry name" value="REC"/>
    <property type="match status" value="1"/>
</dbReference>
<gene>
    <name evidence="10" type="ORF">Cri9333_4597</name>
</gene>